<evidence type="ECO:0000313" key="4">
    <source>
        <dbReference type="EMBL" id="NOE19501.1"/>
    </source>
</evidence>
<dbReference type="PANTHER" id="PTHR36435">
    <property type="entry name" value="SLR1288 PROTEIN"/>
    <property type="match status" value="1"/>
</dbReference>
<feature type="transmembrane region" description="Helical" evidence="1">
    <location>
        <begin position="228"/>
        <end position="248"/>
    </location>
</feature>
<feature type="transmembrane region" description="Helical" evidence="1">
    <location>
        <begin position="180"/>
        <end position="197"/>
    </location>
</feature>
<evidence type="ECO:0000313" key="5">
    <source>
        <dbReference type="Proteomes" id="UP000597886"/>
    </source>
</evidence>
<dbReference type="Proteomes" id="UP000599383">
    <property type="component" value="Unassembled WGS sequence"/>
</dbReference>
<keyword evidence="1" id="KW-0472">Membrane</keyword>
<keyword evidence="1" id="KW-0812">Transmembrane</keyword>
<dbReference type="InterPro" id="IPR003675">
    <property type="entry name" value="Rce1/LyrA-like_dom"/>
</dbReference>
<dbReference type="GO" id="GO:0008237">
    <property type="term" value="F:metallopeptidase activity"/>
    <property type="evidence" value="ECO:0007669"/>
    <property type="project" value="UniProtKB-KW"/>
</dbReference>
<name>A0AA90YUJ7_9RHOB</name>
<dbReference type="Proteomes" id="UP000597886">
    <property type="component" value="Unassembled WGS sequence"/>
</dbReference>
<feature type="transmembrane region" description="Helical" evidence="1">
    <location>
        <begin position="106"/>
        <end position="127"/>
    </location>
</feature>
<feature type="transmembrane region" description="Helical" evidence="1">
    <location>
        <begin position="21"/>
        <end position="45"/>
    </location>
</feature>
<keyword evidence="6" id="KW-1185">Reference proteome</keyword>
<dbReference type="Pfam" id="PF02517">
    <property type="entry name" value="Rce1-like"/>
    <property type="match status" value="1"/>
</dbReference>
<evidence type="ECO:0000313" key="3">
    <source>
        <dbReference type="EMBL" id="NOD32077.1"/>
    </source>
</evidence>
<feature type="transmembrane region" description="Helical" evidence="1">
    <location>
        <begin position="273"/>
        <end position="292"/>
    </location>
</feature>
<feature type="transmembrane region" description="Helical" evidence="1">
    <location>
        <begin position="203"/>
        <end position="221"/>
    </location>
</feature>
<comment type="caution">
    <text evidence="4">The sequence shown here is derived from an EMBL/GenBank/DDBJ whole genome shotgun (WGS) entry which is preliminary data.</text>
</comment>
<evidence type="ECO:0000256" key="1">
    <source>
        <dbReference type="SAM" id="Phobius"/>
    </source>
</evidence>
<keyword evidence="4" id="KW-0482">Metalloprotease</keyword>
<keyword evidence="4" id="KW-0378">Hydrolase</keyword>
<dbReference type="InterPro" id="IPR052710">
    <property type="entry name" value="CAAX_protease"/>
</dbReference>
<dbReference type="AlphaFoldDB" id="A0AA90YUJ7"/>
<gene>
    <name evidence="3" type="ORF">GS617_17550</name>
    <name evidence="4" type="ORF">GS634_15340</name>
</gene>
<organism evidence="4 5">
    <name type="scientific">Ruegeria atlantica</name>
    <dbReference type="NCBI Taxonomy" id="81569"/>
    <lineage>
        <taxon>Bacteria</taxon>
        <taxon>Pseudomonadati</taxon>
        <taxon>Pseudomonadota</taxon>
        <taxon>Alphaproteobacteria</taxon>
        <taxon>Rhodobacterales</taxon>
        <taxon>Roseobacteraceae</taxon>
        <taxon>Ruegeria</taxon>
    </lineage>
</organism>
<keyword evidence="1" id="KW-1133">Transmembrane helix</keyword>
<keyword evidence="4" id="KW-0645">Protease</keyword>
<feature type="transmembrane region" description="Helical" evidence="1">
    <location>
        <begin position="65"/>
        <end position="85"/>
    </location>
</feature>
<feature type="domain" description="CAAX prenyl protease 2/Lysostaphin resistance protein A-like" evidence="2">
    <location>
        <begin position="145"/>
        <end position="241"/>
    </location>
</feature>
<protein>
    <submittedName>
        <fullName evidence="4">CPBP family intramembrane metalloprotease</fullName>
    </submittedName>
</protein>
<proteinExistence type="predicted"/>
<feature type="transmembrane region" description="Helical" evidence="1">
    <location>
        <begin position="139"/>
        <end position="159"/>
    </location>
</feature>
<dbReference type="PANTHER" id="PTHR36435:SF1">
    <property type="entry name" value="CAAX AMINO TERMINAL PROTEASE FAMILY PROTEIN"/>
    <property type="match status" value="1"/>
</dbReference>
<dbReference type="GO" id="GO:0080120">
    <property type="term" value="P:CAAX-box protein maturation"/>
    <property type="evidence" value="ECO:0007669"/>
    <property type="project" value="UniProtKB-ARBA"/>
</dbReference>
<dbReference type="EMBL" id="WVRA01000005">
    <property type="protein sequence ID" value="NOE19501.1"/>
    <property type="molecule type" value="Genomic_DNA"/>
</dbReference>
<dbReference type="RefSeq" id="WP_171169486.1">
    <property type="nucleotide sequence ID" value="NZ_WVQY01000008.1"/>
</dbReference>
<sequence>MPKAYSAHDHLVETARGKPEIWRLLLGLLLVAVLVSVLNMVFFTVVAGMGPESWAQTLLMGGSPLALLLLLASFGFIILGVAVAARQVQHRSLVSIVGGYRLAAGQFLKVLKALLILGAVGFLLPPYGFGGSLSQNLPLSTWLLLLPVSALVVLVQTSAEELLFRGYIQQTLAARFRSPVIWMGVPSILFAIGHYTPDMAGDNALLIALWACVFGLLTSDLTARAGTLGPAIALHFFNNIIALLFISLPDNLNGLALFTLPFDASDAEQLRPWLLVDLAVMFVCWLAARLALRR</sequence>
<dbReference type="EMBL" id="WVQY01000008">
    <property type="protein sequence ID" value="NOD32077.1"/>
    <property type="molecule type" value="Genomic_DNA"/>
</dbReference>
<evidence type="ECO:0000313" key="6">
    <source>
        <dbReference type="Proteomes" id="UP000599383"/>
    </source>
</evidence>
<reference evidence="4 6" key="1">
    <citation type="submission" date="2019-12" db="EMBL/GenBank/DDBJ databases">
        <title>Ruegeria JWLKs population differentiation of coral mucus and skeleton niches.</title>
        <authorList>
            <person name="Luo D."/>
        </authorList>
    </citation>
    <scope>NUCLEOTIDE SEQUENCE</scope>
    <source>
        <strain evidence="4">HKCCD6181</strain>
        <strain evidence="3 6">HKCCD6238</strain>
    </source>
</reference>
<evidence type="ECO:0000259" key="2">
    <source>
        <dbReference type="Pfam" id="PF02517"/>
    </source>
</evidence>
<dbReference type="GO" id="GO:0004175">
    <property type="term" value="F:endopeptidase activity"/>
    <property type="evidence" value="ECO:0007669"/>
    <property type="project" value="UniProtKB-ARBA"/>
</dbReference>
<accession>A0AA90YUJ7</accession>